<comment type="caution">
    <text evidence="1">The sequence shown here is derived from an EMBL/GenBank/DDBJ whole genome shotgun (WGS) entry which is preliminary data.</text>
</comment>
<accession>A0AAX6E0L0</accession>
<proteinExistence type="predicted"/>
<reference evidence="1" key="1">
    <citation type="journal article" date="2023" name="GigaByte">
        <title>Genome assembly of the bearded iris, Iris pallida Lam.</title>
        <authorList>
            <person name="Bruccoleri R.E."/>
            <person name="Oakeley E.J."/>
            <person name="Faust A.M.E."/>
            <person name="Altorfer M."/>
            <person name="Dessus-Babus S."/>
            <person name="Burckhardt D."/>
            <person name="Oertli M."/>
            <person name="Naumann U."/>
            <person name="Petersen F."/>
            <person name="Wong J."/>
        </authorList>
    </citation>
    <scope>NUCLEOTIDE SEQUENCE</scope>
    <source>
        <strain evidence="1">GSM-AAB239-AS_SAM_17_03QT</strain>
    </source>
</reference>
<organism evidence="1 2">
    <name type="scientific">Iris pallida</name>
    <name type="common">Sweet iris</name>
    <dbReference type="NCBI Taxonomy" id="29817"/>
    <lineage>
        <taxon>Eukaryota</taxon>
        <taxon>Viridiplantae</taxon>
        <taxon>Streptophyta</taxon>
        <taxon>Embryophyta</taxon>
        <taxon>Tracheophyta</taxon>
        <taxon>Spermatophyta</taxon>
        <taxon>Magnoliopsida</taxon>
        <taxon>Liliopsida</taxon>
        <taxon>Asparagales</taxon>
        <taxon>Iridaceae</taxon>
        <taxon>Iridoideae</taxon>
        <taxon>Irideae</taxon>
        <taxon>Iris</taxon>
    </lineage>
</organism>
<dbReference type="AlphaFoldDB" id="A0AAX6E0L0"/>
<gene>
    <name evidence="1" type="ORF">M6B38_218005</name>
</gene>
<evidence type="ECO:0000313" key="1">
    <source>
        <dbReference type="EMBL" id="KAJ6797592.1"/>
    </source>
</evidence>
<name>A0AAX6E0L0_IRIPA</name>
<reference evidence="1" key="2">
    <citation type="submission" date="2023-04" db="EMBL/GenBank/DDBJ databases">
        <authorList>
            <person name="Bruccoleri R.E."/>
            <person name="Oakeley E.J."/>
            <person name="Faust A.-M."/>
            <person name="Dessus-Babus S."/>
            <person name="Altorfer M."/>
            <person name="Burckhardt D."/>
            <person name="Oertli M."/>
            <person name="Naumann U."/>
            <person name="Petersen F."/>
            <person name="Wong J."/>
        </authorList>
    </citation>
    <scope>NUCLEOTIDE SEQUENCE</scope>
    <source>
        <strain evidence="1">GSM-AAB239-AS_SAM_17_03QT</strain>
        <tissue evidence="1">Leaf</tissue>
    </source>
</reference>
<keyword evidence="2" id="KW-1185">Reference proteome</keyword>
<evidence type="ECO:0000313" key="2">
    <source>
        <dbReference type="Proteomes" id="UP001140949"/>
    </source>
</evidence>
<sequence>MEEKKRMINNVTYGSTFNLRKDLDKQILSRWKHVISLGCNFSLVQEVLVVINRD</sequence>
<protein>
    <submittedName>
        <fullName evidence="1">Cyclin-B1-2-like</fullName>
    </submittedName>
</protein>
<dbReference type="EMBL" id="JANAVB010040818">
    <property type="protein sequence ID" value="KAJ6797592.1"/>
    <property type="molecule type" value="Genomic_DNA"/>
</dbReference>
<dbReference type="Proteomes" id="UP001140949">
    <property type="component" value="Unassembled WGS sequence"/>
</dbReference>